<organism evidence="1 2">
    <name type="scientific">Helianthus annuus</name>
    <name type="common">Common sunflower</name>
    <dbReference type="NCBI Taxonomy" id="4232"/>
    <lineage>
        <taxon>Eukaryota</taxon>
        <taxon>Viridiplantae</taxon>
        <taxon>Streptophyta</taxon>
        <taxon>Embryophyta</taxon>
        <taxon>Tracheophyta</taxon>
        <taxon>Spermatophyta</taxon>
        <taxon>Magnoliopsida</taxon>
        <taxon>eudicotyledons</taxon>
        <taxon>Gunneridae</taxon>
        <taxon>Pentapetalae</taxon>
        <taxon>asterids</taxon>
        <taxon>campanulids</taxon>
        <taxon>Asterales</taxon>
        <taxon>Asteraceae</taxon>
        <taxon>Asteroideae</taxon>
        <taxon>Heliantheae alliance</taxon>
        <taxon>Heliantheae</taxon>
        <taxon>Helianthus</taxon>
    </lineage>
</organism>
<keyword evidence="2" id="KW-1185">Reference proteome</keyword>
<protein>
    <submittedName>
        <fullName evidence="1">Uncharacterized protein</fullName>
    </submittedName>
</protein>
<comment type="caution">
    <text evidence="1">The sequence shown here is derived from an EMBL/GenBank/DDBJ whole genome shotgun (WGS) entry which is preliminary data.</text>
</comment>
<proteinExistence type="predicted"/>
<gene>
    <name evidence="1" type="ORF">HanXRQr2_Chr16g0736991</name>
</gene>
<accession>A0A9K3GXE3</accession>
<reference evidence="1" key="2">
    <citation type="submission" date="2020-06" db="EMBL/GenBank/DDBJ databases">
        <title>Helianthus annuus Genome sequencing and assembly Release 2.</title>
        <authorList>
            <person name="Gouzy J."/>
            <person name="Langlade N."/>
            <person name="Munos S."/>
        </authorList>
    </citation>
    <scope>NUCLEOTIDE SEQUENCE</scope>
    <source>
        <tissue evidence="1">Leaves</tissue>
    </source>
</reference>
<dbReference type="Gramene" id="mRNA:HanXRQr2_Chr16g0736991">
    <property type="protein sequence ID" value="mRNA:HanXRQr2_Chr16g0736991"/>
    <property type="gene ID" value="HanXRQr2_Chr16g0736991"/>
</dbReference>
<reference evidence="1" key="1">
    <citation type="journal article" date="2017" name="Nature">
        <title>The sunflower genome provides insights into oil metabolism, flowering and Asterid evolution.</title>
        <authorList>
            <person name="Badouin H."/>
            <person name="Gouzy J."/>
            <person name="Grassa C.J."/>
            <person name="Murat F."/>
            <person name="Staton S.E."/>
            <person name="Cottret L."/>
            <person name="Lelandais-Briere C."/>
            <person name="Owens G.L."/>
            <person name="Carrere S."/>
            <person name="Mayjonade B."/>
            <person name="Legrand L."/>
            <person name="Gill N."/>
            <person name="Kane N.C."/>
            <person name="Bowers J.E."/>
            <person name="Hubner S."/>
            <person name="Bellec A."/>
            <person name="Berard A."/>
            <person name="Berges H."/>
            <person name="Blanchet N."/>
            <person name="Boniface M.C."/>
            <person name="Brunel D."/>
            <person name="Catrice O."/>
            <person name="Chaidir N."/>
            <person name="Claudel C."/>
            <person name="Donnadieu C."/>
            <person name="Faraut T."/>
            <person name="Fievet G."/>
            <person name="Helmstetter N."/>
            <person name="King M."/>
            <person name="Knapp S.J."/>
            <person name="Lai Z."/>
            <person name="Le Paslier M.C."/>
            <person name="Lippi Y."/>
            <person name="Lorenzon L."/>
            <person name="Mandel J.R."/>
            <person name="Marage G."/>
            <person name="Marchand G."/>
            <person name="Marquand E."/>
            <person name="Bret-Mestries E."/>
            <person name="Morien E."/>
            <person name="Nambeesan S."/>
            <person name="Nguyen T."/>
            <person name="Pegot-Espagnet P."/>
            <person name="Pouilly N."/>
            <person name="Raftis F."/>
            <person name="Sallet E."/>
            <person name="Schiex T."/>
            <person name="Thomas J."/>
            <person name="Vandecasteele C."/>
            <person name="Vares D."/>
            <person name="Vear F."/>
            <person name="Vautrin S."/>
            <person name="Crespi M."/>
            <person name="Mangin B."/>
            <person name="Burke J.M."/>
            <person name="Salse J."/>
            <person name="Munos S."/>
            <person name="Vincourt P."/>
            <person name="Rieseberg L.H."/>
            <person name="Langlade N.B."/>
        </authorList>
    </citation>
    <scope>NUCLEOTIDE SEQUENCE</scope>
    <source>
        <tissue evidence="1">Leaves</tissue>
    </source>
</reference>
<evidence type="ECO:0000313" key="2">
    <source>
        <dbReference type="Proteomes" id="UP000215914"/>
    </source>
</evidence>
<sequence>MRFGSHSGRFLFSFVRGIVHLFFVTKRINAINISVGVLSGVQRRAS</sequence>
<name>A0A9K3GXE3_HELAN</name>
<dbReference type="Proteomes" id="UP000215914">
    <property type="component" value="Unassembled WGS sequence"/>
</dbReference>
<dbReference type="AlphaFoldDB" id="A0A9K3GXE3"/>
<evidence type="ECO:0000313" key="1">
    <source>
        <dbReference type="EMBL" id="KAF5759085.1"/>
    </source>
</evidence>
<dbReference type="EMBL" id="MNCJ02000331">
    <property type="protein sequence ID" value="KAF5759085.1"/>
    <property type="molecule type" value="Genomic_DNA"/>
</dbReference>